<dbReference type="EMBL" id="JARJCW010000009">
    <property type="protein sequence ID" value="KAJ7220876.1"/>
    <property type="molecule type" value="Genomic_DNA"/>
</dbReference>
<comment type="caution">
    <text evidence="2">The sequence shown here is derived from an EMBL/GenBank/DDBJ whole genome shotgun (WGS) entry which is preliminary data.</text>
</comment>
<accession>A0AAD6VX30</accession>
<name>A0AAD6VX30_9AGAR</name>
<protein>
    <submittedName>
        <fullName evidence="2">Uncharacterized protein</fullName>
    </submittedName>
</protein>
<dbReference type="Proteomes" id="UP001219525">
    <property type="component" value="Unassembled WGS sequence"/>
</dbReference>
<feature type="transmembrane region" description="Helical" evidence="1">
    <location>
        <begin position="36"/>
        <end position="58"/>
    </location>
</feature>
<keyword evidence="1" id="KW-1133">Transmembrane helix</keyword>
<feature type="transmembrane region" description="Helical" evidence="1">
    <location>
        <begin position="92"/>
        <end position="112"/>
    </location>
</feature>
<gene>
    <name evidence="2" type="ORF">GGX14DRAFT_559659</name>
</gene>
<evidence type="ECO:0000256" key="1">
    <source>
        <dbReference type="SAM" id="Phobius"/>
    </source>
</evidence>
<keyword evidence="1" id="KW-0472">Membrane</keyword>
<keyword evidence="1" id="KW-0812">Transmembrane</keyword>
<keyword evidence="3" id="KW-1185">Reference proteome</keyword>
<reference evidence="2" key="1">
    <citation type="submission" date="2023-03" db="EMBL/GenBank/DDBJ databases">
        <title>Massive genome expansion in bonnet fungi (Mycena s.s.) driven by repeated elements and novel gene families across ecological guilds.</title>
        <authorList>
            <consortium name="Lawrence Berkeley National Laboratory"/>
            <person name="Harder C.B."/>
            <person name="Miyauchi S."/>
            <person name="Viragh M."/>
            <person name="Kuo A."/>
            <person name="Thoen E."/>
            <person name="Andreopoulos B."/>
            <person name="Lu D."/>
            <person name="Skrede I."/>
            <person name="Drula E."/>
            <person name="Henrissat B."/>
            <person name="Morin E."/>
            <person name="Kohler A."/>
            <person name="Barry K."/>
            <person name="LaButti K."/>
            <person name="Morin E."/>
            <person name="Salamov A."/>
            <person name="Lipzen A."/>
            <person name="Mereny Z."/>
            <person name="Hegedus B."/>
            <person name="Baldrian P."/>
            <person name="Stursova M."/>
            <person name="Weitz H."/>
            <person name="Taylor A."/>
            <person name="Grigoriev I.V."/>
            <person name="Nagy L.G."/>
            <person name="Martin F."/>
            <person name="Kauserud H."/>
        </authorList>
    </citation>
    <scope>NUCLEOTIDE SEQUENCE</scope>
    <source>
        <strain evidence="2">9144</strain>
    </source>
</reference>
<evidence type="ECO:0000313" key="3">
    <source>
        <dbReference type="Proteomes" id="UP001219525"/>
    </source>
</evidence>
<organism evidence="2 3">
    <name type="scientific">Mycena pura</name>
    <dbReference type="NCBI Taxonomy" id="153505"/>
    <lineage>
        <taxon>Eukaryota</taxon>
        <taxon>Fungi</taxon>
        <taxon>Dikarya</taxon>
        <taxon>Basidiomycota</taxon>
        <taxon>Agaricomycotina</taxon>
        <taxon>Agaricomycetes</taxon>
        <taxon>Agaricomycetidae</taxon>
        <taxon>Agaricales</taxon>
        <taxon>Marasmiineae</taxon>
        <taxon>Mycenaceae</taxon>
        <taxon>Mycena</taxon>
    </lineage>
</organism>
<evidence type="ECO:0000313" key="2">
    <source>
        <dbReference type="EMBL" id="KAJ7220876.1"/>
    </source>
</evidence>
<sequence>MTTTTARRLTAAVLFLPARGLCTNPEVLVWPQLTLLVFLASGPVLHFHVVSTQAFAALPWRMPRTSAMILELAVAALYRVCRGITPREGRTFLLSSRAVLIAFLFIGSGSGFRQISLLVAATGARQLFSYPLLLRRVCRYACLVLHLARPLLSSALASTGSSFSDAGDAAALCQLRLRPFFTVVKRRPRLPPTAGHAPRWIIDVSPRSSPRTRGAHAISASAQQQGPSGLMLAAGLRASEGVGAIGRIHARMEVIGVDARSFRPSYVVGTAAPSHLRDHVPRLLYVRDIIGRH</sequence>
<dbReference type="AlphaFoldDB" id="A0AAD6VX30"/>
<proteinExistence type="predicted"/>